<comment type="caution">
    <text evidence="8">The sequence shown here is derived from an EMBL/GenBank/DDBJ whole genome shotgun (WGS) entry which is preliminary data.</text>
</comment>
<dbReference type="Gene3D" id="1.10.10.10">
    <property type="entry name" value="Winged helix-like DNA-binding domain superfamily/Winged helix DNA-binding domain"/>
    <property type="match status" value="1"/>
</dbReference>
<evidence type="ECO:0000256" key="4">
    <source>
        <dbReference type="ARBA" id="ARBA00023125"/>
    </source>
</evidence>
<name>A0A9W6SXW6_CANBO</name>
<keyword evidence="9" id="KW-1185">Reference proteome</keyword>
<dbReference type="InterPro" id="IPR040260">
    <property type="entry name" value="RFA2-like"/>
</dbReference>
<dbReference type="Pfam" id="PF08784">
    <property type="entry name" value="RPA_C"/>
    <property type="match status" value="1"/>
</dbReference>
<evidence type="ECO:0000256" key="2">
    <source>
        <dbReference type="ARBA" id="ARBA00007815"/>
    </source>
</evidence>
<evidence type="ECO:0000256" key="1">
    <source>
        <dbReference type="ARBA" id="ARBA00004123"/>
    </source>
</evidence>
<dbReference type="InterPro" id="IPR012340">
    <property type="entry name" value="NA-bd_OB-fold"/>
</dbReference>
<keyword evidence="5" id="KW-0539">Nucleus</keyword>
<comment type="similarity">
    <text evidence="2">Belongs to the replication factor A protein 2 family.</text>
</comment>
<feature type="region of interest" description="Disordered" evidence="6">
    <location>
        <begin position="25"/>
        <end position="45"/>
    </location>
</feature>
<dbReference type="CDD" id="cd04478">
    <property type="entry name" value="RPA2_DBD_D"/>
    <property type="match status" value="1"/>
</dbReference>
<gene>
    <name evidence="8" type="ORF">Cboi02_000192800</name>
</gene>
<dbReference type="PIRSF" id="PIRSF036949">
    <property type="entry name" value="RPA32"/>
    <property type="match status" value="1"/>
</dbReference>
<dbReference type="Proteomes" id="UP001165120">
    <property type="component" value="Unassembled WGS sequence"/>
</dbReference>
<dbReference type="GO" id="GO:0006260">
    <property type="term" value="P:DNA replication"/>
    <property type="evidence" value="ECO:0007669"/>
    <property type="project" value="UniProtKB-KW"/>
</dbReference>
<dbReference type="GO" id="GO:0000781">
    <property type="term" value="C:chromosome, telomeric region"/>
    <property type="evidence" value="ECO:0007669"/>
    <property type="project" value="TreeGrafter"/>
</dbReference>
<dbReference type="SUPFAM" id="SSF50249">
    <property type="entry name" value="Nucleic acid-binding proteins"/>
    <property type="match status" value="1"/>
</dbReference>
<comment type="subcellular location">
    <subcellularLocation>
        <location evidence="1">Nucleus</location>
    </subcellularLocation>
</comment>
<dbReference type="SUPFAM" id="SSF46785">
    <property type="entry name" value="Winged helix' DNA-binding domain"/>
    <property type="match status" value="1"/>
</dbReference>
<evidence type="ECO:0000259" key="7">
    <source>
        <dbReference type="Pfam" id="PF08784"/>
    </source>
</evidence>
<dbReference type="InterPro" id="IPR014892">
    <property type="entry name" value="RPA_C"/>
</dbReference>
<evidence type="ECO:0000256" key="6">
    <source>
        <dbReference type="SAM" id="MobiDB-lite"/>
    </source>
</evidence>
<dbReference type="PANTHER" id="PTHR13989">
    <property type="entry name" value="REPLICATION PROTEIN A-RELATED"/>
    <property type="match status" value="1"/>
</dbReference>
<dbReference type="AlphaFoldDB" id="A0A9W6SXW6"/>
<dbReference type="OrthoDB" id="25571at2759"/>
<feature type="compositionally biased region" description="Low complexity" evidence="6">
    <location>
        <begin position="33"/>
        <end position="44"/>
    </location>
</feature>
<organism evidence="8 9">
    <name type="scientific">Candida boidinii</name>
    <name type="common">Yeast</name>
    <dbReference type="NCBI Taxonomy" id="5477"/>
    <lineage>
        <taxon>Eukaryota</taxon>
        <taxon>Fungi</taxon>
        <taxon>Dikarya</taxon>
        <taxon>Ascomycota</taxon>
        <taxon>Saccharomycotina</taxon>
        <taxon>Pichiomycetes</taxon>
        <taxon>Pichiales</taxon>
        <taxon>Pichiaceae</taxon>
        <taxon>Ogataea</taxon>
        <taxon>Ogataea/Candida clade</taxon>
    </lineage>
</organism>
<proteinExistence type="inferred from homology"/>
<reference evidence="8" key="1">
    <citation type="submission" date="2023-04" db="EMBL/GenBank/DDBJ databases">
        <title>Candida boidinii NBRC 10035.</title>
        <authorList>
            <person name="Ichikawa N."/>
            <person name="Sato H."/>
            <person name="Tonouchi N."/>
        </authorList>
    </citation>
    <scope>NUCLEOTIDE SEQUENCE</scope>
    <source>
        <strain evidence="8">NBRC 10035</strain>
    </source>
</reference>
<dbReference type="GO" id="GO:0035861">
    <property type="term" value="C:site of double-strand break"/>
    <property type="evidence" value="ECO:0007669"/>
    <property type="project" value="TreeGrafter"/>
</dbReference>
<dbReference type="GO" id="GO:0006289">
    <property type="term" value="P:nucleotide-excision repair"/>
    <property type="evidence" value="ECO:0007669"/>
    <property type="project" value="TreeGrafter"/>
</dbReference>
<dbReference type="GO" id="GO:0000724">
    <property type="term" value="P:double-strand break repair via homologous recombination"/>
    <property type="evidence" value="ECO:0007669"/>
    <property type="project" value="TreeGrafter"/>
</dbReference>
<dbReference type="GO" id="GO:0003697">
    <property type="term" value="F:single-stranded DNA binding"/>
    <property type="evidence" value="ECO:0007669"/>
    <property type="project" value="TreeGrafter"/>
</dbReference>
<evidence type="ECO:0000313" key="9">
    <source>
        <dbReference type="Proteomes" id="UP001165120"/>
    </source>
</evidence>
<dbReference type="InterPro" id="IPR036390">
    <property type="entry name" value="WH_DNA-bd_sf"/>
</dbReference>
<evidence type="ECO:0000256" key="5">
    <source>
        <dbReference type="ARBA" id="ARBA00023242"/>
    </source>
</evidence>
<dbReference type="PANTHER" id="PTHR13989:SF16">
    <property type="entry name" value="REPLICATION PROTEIN A2"/>
    <property type="match status" value="1"/>
</dbReference>
<dbReference type="EMBL" id="BSXN01000517">
    <property type="protein sequence ID" value="GME68884.1"/>
    <property type="molecule type" value="Genomic_DNA"/>
</dbReference>
<accession>A0A9W6SXW6</accession>
<dbReference type="InterPro" id="IPR014646">
    <property type="entry name" value="Rfa2/RPA32"/>
</dbReference>
<feature type="domain" description="Replication protein A C-terminal" evidence="7">
    <location>
        <begin position="170"/>
        <end position="253"/>
    </location>
</feature>
<feature type="region of interest" description="Disordered" evidence="6">
    <location>
        <begin position="168"/>
        <end position="189"/>
    </location>
</feature>
<protein>
    <submittedName>
        <fullName evidence="8">Unnamed protein product</fullName>
    </submittedName>
</protein>
<evidence type="ECO:0000256" key="3">
    <source>
        <dbReference type="ARBA" id="ARBA00022705"/>
    </source>
</evidence>
<keyword evidence="4" id="KW-0238">DNA-binding</keyword>
<keyword evidence="3" id="KW-0235">DNA replication</keyword>
<evidence type="ECO:0000313" key="8">
    <source>
        <dbReference type="EMBL" id="GME68884.1"/>
    </source>
</evidence>
<feature type="compositionally biased region" description="Low complexity" evidence="6">
    <location>
        <begin position="168"/>
        <end position="185"/>
    </location>
</feature>
<dbReference type="Gene3D" id="2.40.50.140">
    <property type="entry name" value="Nucleic acid-binding proteins"/>
    <property type="match status" value="1"/>
</dbReference>
<dbReference type="InterPro" id="IPR036388">
    <property type="entry name" value="WH-like_DNA-bd_sf"/>
</dbReference>
<dbReference type="GO" id="GO:0005662">
    <property type="term" value="C:DNA replication factor A complex"/>
    <property type="evidence" value="ECO:0007669"/>
    <property type="project" value="TreeGrafter"/>
</dbReference>
<sequence>MSGYQAYQSSYNGFTGDTGYGNGGAGGFTSEASSSQTRSQNTNSVTPCTIKQINDSQAPVADGPFQFNGMELNLITFVGIVREVDASGASSLQLKVEDGTGDISFRKWIEEGEEQDVFPEDHVYVTGTIREFNSKKQLQNTTVRKIEDYNEIIYHYLSAIKIYTDSRSSGAPNSSSSNNNENSDSLFVSNTGNAATSNLEKIYQYIQQQSPIMTEGVPINLICQTLDMGQYEVETHCNSLTEEGRIYSAMDDNAFLAV</sequence>